<feature type="region of interest" description="Disordered" evidence="1">
    <location>
        <begin position="37"/>
        <end position="67"/>
    </location>
</feature>
<dbReference type="SMART" id="SM00672">
    <property type="entry name" value="CAP10"/>
    <property type="match status" value="1"/>
</dbReference>
<keyword evidence="5" id="KW-1185">Reference proteome</keyword>
<dbReference type="PANTHER" id="PTHR12203:SF104">
    <property type="entry name" value="PROTEIN CAP1, PUTATIVE (AFU_ORTHOLOGUE AFUA_1G05595)-RELATED"/>
    <property type="match status" value="1"/>
</dbReference>
<comment type="caution">
    <text evidence="4">The sequence shown here is derived from an EMBL/GenBank/DDBJ whole genome shotgun (WGS) entry which is preliminary data.</text>
</comment>
<dbReference type="EMBL" id="JAGPYM010000012">
    <property type="protein sequence ID" value="KAH6888590.1"/>
    <property type="molecule type" value="Genomic_DNA"/>
</dbReference>
<feature type="region of interest" description="Disordered" evidence="1">
    <location>
        <begin position="275"/>
        <end position="297"/>
    </location>
</feature>
<protein>
    <recommendedName>
        <fullName evidence="3">Glycosyl transferase CAP10 domain-containing protein</fullName>
    </recommendedName>
</protein>
<evidence type="ECO:0000313" key="4">
    <source>
        <dbReference type="EMBL" id="KAH6888590.1"/>
    </source>
</evidence>
<gene>
    <name evidence="4" type="ORF">B0T10DRAFT_514388</name>
</gene>
<evidence type="ECO:0000313" key="5">
    <source>
        <dbReference type="Proteomes" id="UP000777438"/>
    </source>
</evidence>
<dbReference type="AlphaFoldDB" id="A0A9P8W5I4"/>
<name>A0A9P8W5I4_9HYPO</name>
<sequence length="603" mass="69084">MIHILSAPRRQLLSATALVAFVLCAYTLLRISPDSEYPPARLATPPSSPDNGIVGAGGPLPKPVPETSSHPIKYLIQDAERKLQETKDGQSKTLKEAVAEYRRRYQMPPPPHFDKWFAFAKSNNVQLVDEFDSVHDLMTPFWGLKPKTIRARAREALGFDNGLLGIAVRNHQITYVQGGPDWQQNATKDMMAKFLKYLPDIDLAFNIHDEPRVVVSHEDLAGLRRKATKENMPAAFASKWSTNAFSTHADLNDGNSFDEMTVTRFNTYSRQPTWSDSRISCPPNTPARMLEEDEREDERSSYGMSELGFVYNTTAMSDICLTPSLSSTFGFFDGPNTYKIVHDLFPIFSQSKISSYNDLIYPSPWYWSNMVPFEKEQDIEWNEKESKLYWRGSTTGGYSRNGRWRRQHRQRLVQKMNAPDQAKIMLNSGTPSQPTWTSAEVPRGDHRDLVDVHFSHVGQCDPGDCDAQASFFKVANYTEQQDAWNYKYLLDMDGNAFSGRFYAFLRSRSLVFKLAVFREWHAEWLRPWAHYIPLSVQGDDWLETVRFLNNDESGGEAERIAAASRDWADKTVRQVDMEAWLFRLLLEYARVTDDNRENIGFTP</sequence>
<dbReference type="PANTHER" id="PTHR12203">
    <property type="entry name" value="KDEL LYS-ASP-GLU-LEU CONTAINING - RELATED"/>
    <property type="match status" value="1"/>
</dbReference>
<evidence type="ECO:0000259" key="3">
    <source>
        <dbReference type="SMART" id="SM00672"/>
    </source>
</evidence>
<keyword evidence="2" id="KW-0472">Membrane</keyword>
<keyword evidence="2" id="KW-1133">Transmembrane helix</keyword>
<dbReference type="InterPro" id="IPR051091">
    <property type="entry name" value="O-Glucosyltr/Glycosyltrsf_90"/>
</dbReference>
<keyword evidence="2" id="KW-0812">Transmembrane</keyword>
<feature type="transmembrane region" description="Helical" evidence="2">
    <location>
        <begin position="12"/>
        <end position="29"/>
    </location>
</feature>
<proteinExistence type="predicted"/>
<reference evidence="4 5" key="1">
    <citation type="journal article" date="2021" name="Nat. Commun.">
        <title>Genetic determinants of endophytism in the Arabidopsis root mycobiome.</title>
        <authorList>
            <person name="Mesny F."/>
            <person name="Miyauchi S."/>
            <person name="Thiergart T."/>
            <person name="Pickel B."/>
            <person name="Atanasova L."/>
            <person name="Karlsson M."/>
            <person name="Huettel B."/>
            <person name="Barry K.W."/>
            <person name="Haridas S."/>
            <person name="Chen C."/>
            <person name="Bauer D."/>
            <person name="Andreopoulos W."/>
            <person name="Pangilinan J."/>
            <person name="LaButti K."/>
            <person name="Riley R."/>
            <person name="Lipzen A."/>
            <person name="Clum A."/>
            <person name="Drula E."/>
            <person name="Henrissat B."/>
            <person name="Kohler A."/>
            <person name="Grigoriev I.V."/>
            <person name="Martin F.M."/>
            <person name="Hacquard S."/>
        </authorList>
    </citation>
    <scope>NUCLEOTIDE SEQUENCE [LARGE SCALE GENOMIC DNA]</scope>
    <source>
        <strain evidence="4 5">MPI-CAGE-CH-0241</strain>
    </source>
</reference>
<dbReference type="OrthoDB" id="541052at2759"/>
<evidence type="ECO:0000256" key="2">
    <source>
        <dbReference type="SAM" id="Phobius"/>
    </source>
</evidence>
<dbReference type="Pfam" id="PF05686">
    <property type="entry name" value="Glyco_transf_90"/>
    <property type="match status" value="1"/>
</dbReference>
<organism evidence="4 5">
    <name type="scientific">Thelonectria olida</name>
    <dbReference type="NCBI Taxonomy" id="1576542"/>
    <lineage>
        <taxon>Eukaryota</taxon>
        <taxon>Fungi</taxon>
        <taxon>Dikarya</taxon>
        <taxon>Ascomycota</taxon>
        <taxon>Pezizomycotina</taxon>
        <taxon>Sordariomycetes</taxon>
        <taxon>Hypocreomycetidae</taxon>
        <taxon>Hypocreales</taxon>
        <taxon>Nectriaceae</taxon>
        <taxon>Thelonectria</taxon>
    </lineage>
</organism>
<dbReference type="InterPro" id="IPR006598">
    <property type="entry name" value="CAP10"/>
</dbReference>
<feature type="domain" description="Glycosyl transferase CAP10" evidence="3">
    <location>
        <begin position="303"/>
        <end position="595"/>
    </location>
</feature>
<dbReference type="Proteomes" id="UP000777438">
    <property type="component" value="Unassembled WGS sequence"/>
</dbReference>
<evidence type="ECO:0000256" key="1">
    <source>
        <dbReference type="SAM" id="MobiDB-lite"/>
    </source>
</evidence>
<accession>A0A9P8W5I4</accession>